<gene>
    <name evidence="1" type="ORF">RSA13_03495</name>
</gene>
<dbReference type="Proteomes" id="UP000072520">
    <property type="component" value="Unassembled WGS sequence"/>
</dbReference>
<protein>
    <recommendedName>
        <fullName evidence="3">EAL domain-containing protein</fullName>
    </recommendedName>
</protein>
<dbReference type="GeneID" id="61253673"/>
<organism evidence="1 2">
    <name type="scientific">Pantoea stewartii</name>
    <dbReference type="NCBI Taxonomy" id="66269"/>
    <lineage>
        <taxon>Bacteria</taxon>
        <taxon>Pseudomonadati</taxon>
        <taxon>Pseudomonadota</taxon>
        <taxon>Gammaproteobacteria</taxon>
        <taxon>Enterobacterales</taxon>
        <taxon>Erwiniaceae</taxon>
        <taxon>Pantoea</taxon>
    </lineage>
</organism>
<reference evidence="1 2" key="1">
    <citation type="journal article" date="2016" name="Front. Microbiol.">
        <title>Genomic Resource of Rice Seed Associated Bacteria.</title>
        <authorList>
            <person name="Midha S."/>
            <person name="Bansal K."/>
            <person name="Sharma S."/>
            <person name="Kumar N."/>
            <person name="Patil P.P."/>
            <person name="Chaudhry V."/>
            <person name="Patil P.B."/>
        </authorList>
    </citation>
    <scope>NUCLEOTIDE SEQUENCE [LARGE SCALE GENOMIC DNA]</scope>
    <source>
        <strain evidence="1 2">RSA13</strain>
    </source>
</reference>
<evidence type="ECO:0000313" key="1">
    <source>
        <dbReference type="EMBL" id="KTT00481.1"/>
    </source>
</evidence>
<evidence type="ECO:0000313" key="2">
    <source>
        <dbReference type="Proteomes" id="UP000072520"/>
    </source>
</evidence>
<dbReference type="EMBL" id="LDSI01000003">
    <property type="protein sequence ID" value="KTT00481.1"/>
    <property type="molecule type" value="Genomic_DNA"/>
</dbReference>
<proteinExistence type="predicted"/>
<dbReference type="RefSeq" id="WP_033739027.1">
    <property type="nucleotide sequence ID" value="NZ_CP046585.1"/>
</dbReference>
<comment type="caution">
    <text evidence="1">The sequence shown here is derived from an EMBL/GenBank/DDBJ whole genome shotgun (WGS) entry which is preliminary data.</text>
</comment>
<sequence>MKNSLYNPYITEPIHHVTSQVAGICYHLPNADFARPEKMILNDDNIISLHNHLATEAALMIIPLCDRQLKEWMNQPARYLPLQDSRVRIGINYHSLLLYRERLLELINTYAFWLFDFAPPGAEWHLVESFPFSAIVLSETFFNDNYRKFSFPFLIESLREKGAEIFVRGYDPTLSAEQLAAVNISGWQLQRLSGDLIPFTL</sequence>
<evidence type="ECO:0008006" key="3">
    <source>
        <dbReference type="Google" id="ProtNLM"/>
    </source>
</evidence>
<name>A0AB34VMJ5_9GAMM</name>
<dbReference type="AlphaFoldDB" id="A0AB34VMJ5"/>
<accession>A0AB34VMJ5</accession>